<evidence type="ECO:0000259" key="1">
    <source>
        <dbReference type="Pfam" id="PF24320"/>
    </source>
</evidence>
<organism evidence="2 3">
    <name type="scientific">Neonectria magnoliae</name>
    <dbReference type="NCBI Taxonomy" id="2732573"/>
    <lineage>
        <taxon>Eukaryota</taxon>
        <taxon>Fungi</taxon>
        <taxon>Dikarya</taxon>
        <taxon>Ascomycota</taxon>
        <taxon>Pezizomycotina</taxon>
        <taxon>Sordariomycetes</taxon>
        <taxon>Hypocreomycetidae</taxon>
        <taxon>Hypocreales</taxon>
        <taxon>Nectriaceae</taxon>
        <taxon>Neonectria</taxon>
    </lineage>
</organism>
<proteinExistence type="predicted"/>
<protein>
    <recommendedName>
        <fullName evidence="1">DUF7492 domain-containing protein</fullName>
    </recommendedName>
</protein>
<evidence type="ECO:0000313" key="3">
    <source>
        <dbReference type="Proteomes" id="UP001498421"/>
    </source>
</evidence>
<comment type="caution">
    <text evidence="2">The sequence shown here is derived from an EMBL/GenBank/DDBJ whole genome shotgun (WGS) entry which is preliminary data.</text>
</comment>
<reference evidence="2 3" key="1">
    <citation type="journal article" date="2025" name="Microbiol. Resour. Announc.">
        <title>Draft genome sequences for Neonectria magnoliae and Neonectria punicea, canker pathogens of Liriodendron tulipifera and Acer saccharum in West Virginia.</title>
        <authorList>
            <person name="Petronek H.M."/>
            <person name="Kasson M.T."/>
            <person name="Metheny A.M."/>
            <person name="Stauder C.M."/>
            <person name="Lovett B."/>
            <person name="Lynch S.C."/>
            <person name="Garnas J.R."/>
            <person name="Kasson L.R."/>
            <person name="Stajich J.E."/>
        </authorList>
    </citation>
    <scope>NUCLEOTIDE SEQUENCE [LARGE SCALE GENOMIC DNA]</scope>
    <source>
        <strain evidence="2 3">NRRL 64651</strain>
    </source>
</reference>
<evidence type="ECO:0000313" key="2">
    <source>
        <dbReference type="EMBL" id="KAK7417671.1"/>
    </source>
</evidence>
<sequence>MAARVRSRVQKRKRAFLTRSQGMIRKVKEMHRFTDAKTAVVGIHNGKMFWYDEAGVFGRQDPRLHSSQLSTAKKLNLTTMQSMIVTLALVGNTVAHSWIEQVMRIALSGTLVEPVGYMRGYVGRMDPDFADPANTHLLPPNGREVGNVLLPDDAMCATAQRTSNYTAEHPMLSAALGDLIALRYQENGHVLLPEGSPNKP</sequence>
<dbReference type="Proteomes" id="UP001498421">
    <property type="component" value="Unassembled WGS sequence"/>
</dbReference>
<accession>A0ABR1H9E4</accession>
<dbReference type="SUPFAM" id="SSF55455">
    <property type="entry name" value="SRF-like"/>
    <property type="match status" value="1"/>
</dbReference>
<feature type="domain" description="DUF7492" evidence="1">
    <location>
        <begin position="94"/>
        <end position="200"/>
    </location>
</feature>
<dbReference type="Pfam" id="PF24320">
    <property type="entry name" value="DUF7492"/>
    <property type="match status" value="1"/>
</dbReference>
<dbReference type="InterPro" id="IPR036879">
    <property type="entry name" value="TF_MADSbox_sf"/>
</dbReference>
<dbReference type="InterPro" id="IPR055915">
    <property type="entry name" value="DUF7492"/>
</dbReference>
<dbReference type="EMBL" id="JAZAVK010000181">
    <property type="protein sequence ID" value="KAK7417671.1"/>
    <property type="molecule type" value="Genomic_DNA"/>
</dbReference>
<name>A0ABR1H9E4_9HYPO</name>
<gene>
    <name evidence="2" type="ORF">QQZ08_011557</name>
</gene>
<keyword evidence="3" id="KW-1185">Reference proteome</keyword>